<organism evidence="3 4">
    <name type="scientific">Bacteroides salyersiae</name>
    <dbReference type="NCBI Taxonomy" id="291644"/>
    <lineage>
        <taxon>Bacteria</taxon>
        <taxon>Pseudomonadati</taxon>
        <taxon>Bacteroidota</taxon>
        <taxon>Bacteroidia</taxon>
        <taxon>Bacteroidales</taxon>
        <taxon>Bacteroidaceae</taxon>
        <taxon>Bacteroides</taxon>
    </lineage>
</organism>
<reference evidence="3 4" key="1">
    <citation type="journal article" date="2019" name="Nat. Med.">
        <title>A library of human gut bacterial isolates paired with longitudinal multiomics data enables mechanistic microbiome research.</title>
        <authorList>
            <person name="Poyet M."/>
            <person name="Groussin M."/>
            <person name="Gibbons S.M."/>
            <person name="Avila-Pacheco J."/>
            <person name="Jiang X."/>
            <person name="Kearney S.M."/>
            <person name="Perrotta A.R."/>
            <person name="Berdy B."/>
            <person name="Zhao S."/>
            <person name="Lieberman T.D."/>
            <person name="Swanson P.K."/>
            <person name="Smith M."/>
            <person name="Roesemann S."/>
            <person name="Alexander J.E."/>
            <person name="Rich S.A."/>
            <person name="Livny J."/>
            <person name="Vlamakis H."/>
            <person name="Clish C."/>
            <person name="Bullock K."/>
            <person name="Deik A."/>
            <person name="Scott J."/>
            <person name="Pierce K.A."/>
            <person name="Xavier R.J."/>
            <person name="Alm E.J."/>
        </authorList>
    </citation>
    <scope>NUCLEOTIDE SEQUENCE [LARGE SCALE GENOMIC DNA]</scope>
    <source>
        <strain evidence="3 4">BIOML-A10</strain>
    </source>
</reference>
<dbReference type="GO" id="GO:0003677">
    <property type="term" value="F:DNA binding"/>
    <property type="evidence" value="ECO:0007669"/>
    <property type="project" value="InterPro"/>
</dbReference>
<dbReference type="EMBL" id="VWMK01000004">
    <property type="protein sequence ID" value="KAA3767927.1"/>
    <property type="molecule type" value="Genomic_DNA"/>
</dbReference>
<evidence type="ECO:0000259" key="2">
    <source>
        <dbReference type="PROSITE" id="PS51898"/>
    </source>
</evidence>
<dbReference type="RefSeq" id="WP_130058414.1">
    <property type="nucleotide sequence ID" value="NZ_RCXT01000003.1"/>
</dbReference>
<dbReference type="Proteomes" id="UP000422221">
    <property type="component" value="Unassembled WGS sequence"/>
</dbReference>
<dbReference type="PROSITE" id="PS51898">
    <property type="entry name" value="TYR_RECOMBINASE"/>
    <property type="match status" value="1"/>
</dbReference>
<dbReference type="GO" id="GO:0015074">
    <property type="term" value="P:DNA integration"/>
    <property type="evidence" value="ECO:0007669"/>
    <property type="project" value="InterPro"/>
</dbReference>
<dbReference type="InterPro" id="IPR013762">
    <property type="entry name" value="Integrase-like_cat_sf"/>
</dbReference>
<comment type="caution">
    <text evidence="3">The sequence shown here is derived from an EMBL/GenBank/DDBJ whole genome shotgun (WGS) entry which is preliminary data.</text>
</comment>
<accession>A0A7J4XM67</accession>
<dbReference type="PANTHER" id="PTHR30349">
    <property type="entry name" value="PHAGE INTEGRASE-RELATED"/>
    <property type="match status" value="1"/>
</dbReference>
<evidence type="ECO:0000313" key="4">
    <source>
        <dbReference type="Proteomes" id="UP000422221"/>
    </source>
</evidence>
<dbReference type="InterPro" id="IPR011010">
    <property type="entry name" value="DNA_brk_join_enz"/>
</dbReference>
<protein>
    <submittedName>
        <fullName evidence="3">Tyrosine-type recombinase/integrase</fullName>
    </submittedName>
</protein>
<dbReference type="SUPFAM" id="SSF56349">
    <property type="entry name" value="DNA breaking-rejoining enzymes"/>
    <property type="match status" value="1"/>
</dbReference>
<evidence type="ECO:0000313" key="3">
    <source>
        <dbReference type="EMBL" id="KAA3767927.1"/>
    </source>
</evidence>
<sequence length="204" mass="23885">MGMKGQKTTSDYLPIEEFIRFLQGLHNDKLYSWEFYCRISFYTALRVSDVLTLKWSDLLNHKELMKVEQKTTKGRRIKLETGLTQEIAFFYQLLGSPDINQPFFLNPRTGKAYGKDYINRKLKYFRVKYRLNVGAFSTHSLRKTFARYYFESQDCSTEAMLTLKGLLNHADLSTTSRYIGLKQDKEDEAYYSAFHAVSLNGINN</sequence>
<name>A0A7J4XM67_9BACE</name>
<feature type="domain" description="Tyr recombinase" evidence="2">
    <location>
        <begin position="8"/>
        <end position="192"/>
    </location>
</feature>
<dbReference type="InterPro" id="IPR002104">
    <property type="entry name" value="Integrase_catalytic"/>
</dbReference>
<dbReference type="GO" id="GO:0006310">
    <property type="term" value="P:DNA recombination"/>
    <property type="evidence" value="ECO:0007669"/>
    <property type="project" value="UniProtKB-KW"/>
</dbReference>
<keyword evidence="1" id="KW-0233">DNA recombination</keyword>
<gene>
    <name evidence="3" type="ORF">F3F73_05905</name>
</gene>
<dbReference type="InterPro" id="IPR050090">
    <property type="entry name" value="Tyrosine_recombinase_XerCD"/>
</dbReference>
<dbReference type="PANTHER" id="PTHR30349:SF82">
    <property type="entry name" value="INTEGRASE_RECOMBINASE YOEC-RELATED"/>
    <property type="match status" value="1"/>
</dbReference>
<dbReference type="Gene3D" id="1.10.443.10">
    <property type="entry name" value="Intergrase catalytic core"/>
    <property type="match status" value="1"/>
</dbReference>
<proteinExistence type="predicted"/>
<dbReference type="AlphaFoldDB" id="A0A7J4XM67"/>
<dbReference type="Pfam" id="PF00589">
    <property type="entry name" value="Phage_integrase"/>
    <property type="match status" value="1"/>
</dbReference>
<evidence type="ECO:0000256" key="1">
    <source>
        <dbReference type="ARBA" id="ARBA00023172"/>
    </source>
</evidence>